<sequence>MLCVKPVIFAAGLAVGACACAASSYYLYYQSRGTLPPNQESNNLLELCKQAENLDSHVRMDENLYYPPHACRWTARAKDFTMPNNSAPPAMGFVGLYSQRSEAFQPMSFERTTSAPPALVLDEAESLQSRRTQTRTRASTHDEEVRRKARSAFSILDPFRWSKMQEDHTWTARGFQNTQKGCRGGQASSAPSLSELTSPFYIPKGETRGLGLGVLKPADALLGTSEFFLSSGRPGESLDHDPSMRRSCLGTGTTESLSCTGEESSEMALHYLEQALALQEQGLQWNDLAAGEPNVHDGASIEKGTDRLSEQIINCLVQRAARVLRNLQGIREIPNPVSEEQTSLGLIASRMKTELCDDSDIDSEDSPEVYYLCAEFTEDLEWEEELDLPLFYQTAPGESTGEGL</sequence>
<dbReference type="EMBL" id="SCEB01006040">
    <property type="protein sequence ID" value="RXM92570.1"/>
    <property type="molecule type" value="Genomic_DNA"/>
</dbReference>
<feature type="region of interest" description="Disordered" evidence="1">
    <location>
        <begin position="124"/>
        <end position="146"/>
    </location>
</feature>
<protein>
    <submittedName>
        <fullName evidence="2">Uncharacterized protein</fullName>
    </submittedName>
</protein>
<proteinExistence type="predicted"/>
<reference evidence="2 3" key="1">
    <citation type="submission" date="2019-01" db="EMBL/GenBank/DDBJ databases">
        <title>Draft Genome and Complete Hox-Cluster Characterization of the Sterlet Sturgeon (Acipenser ruthenus).</title>
        <authorList>
            <person name="Wei Q."/>
        </authorList>
    </citation>
    <scope>NUCLEOTIDE SEQUENCE [LARGE SCALE GENOMIC DNA]</scope>
    <source>
        <strain evidence="2">WHYD16114868_AA</strain>
        <tissue evidence="2">Blood</tissue>
    </source>
</reference>
<keyword evidence="3" id="KW-1185">Reference proteome</keyword>
<accession>A0A444UWL6</accession>
<organism evidence="2 3">
    <name type="scientific">Acipenser ruthenus</name>
    <name type="common">Sterlet sturgeon</name>
    <dbReference type="NCBI Taxonomy" id="7906"/>
    <lineage>
        <taxon>Eukaryota</taxon>
        <taxon>Metazoa</taxon>
        <taxon>Chordata</taxon>
        <taxon>Craniata</taxon>
        <taxon>Vertebrata</taxon>
        <taxon>Euteleostomi</taxon>
        <taxon>Actinopterygii</taxon>
        <taxon>Chondrostei</taxon>
        <taxon>Acipenseriformes</taxon>
        <taxon>Acipenseridae</taxon>
        <taxon>Acipenser</taxon>
    </lineage>
</organism>
<gene>
    <name evidence="2" type="ORF">EOD39_19991</name>
</gene>
<dbReference type="PROSITE" id="PS51257">
    <property type="entry name" value="PROKAR_LIPOPROTEIN"/>
    <property type="match status" value="1"/>
</dbReference>
<comment type="caution">
    <text evidence="2">The sequence shown here is derived from an EMBL/GenBank/DDBJ whole genome shotgun (WGS) entry which is preliminary data.</text>
</comment>
<evidence type="ECO:0000256" key="1">
    <source>
        <dbReference type="SAM" id="MobiDB-lite"/>
    </source>
</evidence>
<evidence type="ECO:0000313" key="2">
    <source>
        <dbReference type="EMBL" id="RXM92570.1"/>
    </source>
</evidence>
<dbReference type="Proteomes" id="UP000289886">
    <property type="component" value="Unassembled WGS sequence"/>
</dbReference>
<name>A0A444UWL6_ACIRT</name>
<dbReference type="AlphaFoldDB" id="A0A444UWL6"/>
<evidence type="ECO:0000313" key="3">
    <source>
        <dbReference type="Proteomes" id="UP000289886"/>
    </source>
</evidence>